<evidence type="ECO:0000313" key="1">
    <source>
        <dbReference type="EMBL" id="PJY72988.1"/>
    </source>
</evidence>
<protein>
    <submittedName>
        <fullName evidence="1">Uncharacterized protein</fullName>
    </submittedName>
</protein>
<comment type="caution">
    <text evidence="1">The sequence shown here is derived from an EMBL/GenBank/DDBJ whole genome shotgun (WGS) entry which is preliminary data.</text>
</comment>
<gene>
    <name evidence="1" type="ORF">CQW34_03450</name>
</gene>
<sequence length="78" mass="8748">MNPTLNEYQSLLISADSNKADLSILLDACEDYMLNRNTAEKIISEVIEVVKEWRGLAVRQGITKREIDMFSGVLDGAM</sequence>
<dbReference type="Proteomes" id="UP000231846">
    <property type="component" value="Unassembled WGS sequence"/>
</dbReference>
<reference evidence="1 2" key="1">
    <citation type="journal article" date="2017" name="MBio">
        <title>Gut Symbiont Bacteroides fragilis Secretes a Eukaryotic-Like Ubiquitin Protein That Mediates Intraspecies Antagonism.</title>
        <authorList>
            <person name="Chatzidaki-Livanis M."/>
            <person name="Coyne M.J."/>
            <person name="Roelofs K.G."/>
            <person name="Gentyala R.R."/>
            <person name="Caldwell J.M."/>
            <person name="Comstock L.E."/>
        </authorList>
    </citation>
    <scope>NUCLEOTIDE SEQUENCE [LARGE SCALE GENOMIC DNA]</scope>
    <source>
        <strain evidence="1 2">12905</strain>
    </source>
</reference>
<proteinExistence type="predicted"/>
<dbReference type="AlphaFoldDB" id="A0A2M9V3Y5"/>
<name>A0A2M9V3Y5_BACFG</name>
<dbReference type="EMBL" id="PDCW01000029">
    <property type="protein sequence ID" value="PJY72988.1"/>
    <property type="molecule type" value="Genomic_DNA"/>
</dbReference>
<accession>A0A2M9V3Y5</accession>
<evidence type="ECO:0000313" key="2">
    <source>
        <dbReference type="Proteomes" id="UP000231846"/>
    </source>
</evidence>
<organism evidence="1 2">
    <name type="scientific">Bacteroides fragilis</name>
    <dbReference type="NCBI Taxonomy" id="817"/>
    <lineage>
        <taxon>Bacteria</taxon>
        <taxon>Pseudomonadati</taxon>
        <taxon>Bacteroidota</taxon>
        <taxon>Bacteroidia</taxon>
        <taxon>Bacteroidales</taxon>
        <taxon>Bacteroidaceae</taxon>
        <taxon>Bacteroides</taxon>
    </lineage>
</organism>